<feature type="domain" description="RING-type" evidence="8">
    <location>
        <begin position="1054"/>
        <end position="1101"/>
    </location>
</feature>
<dbReference type="Gene3D" id="3.40.50.10810">
    <property type="entry name" value="Tandem AAA-ATPase domain"/>
    <property type="match status" value="1"/>
</dbReference>
<keyword evidence="2 5" id="KW-0863">Zinc-finger</keyword>
<dbReference type="InterPro" id="IPR038718">
    <property type="entry name" value="SNF2-like_sf"/>
</dbReference>
<dbReference type="Proteomes" id="UP001217089">
    <property type="component" value="Unassembled WGS sequence"/>
</dbReference>
<keyword evidence="1" id="KW-0479">Metal-binding</keyword>
<dbReference type="PANTHER" id="PTHR45865">
    <property type="entry name" value="E3 UBIQUITIN-PROTEIN LIGASE SHPRH FAMILY MEMBER"/>
    <property type="match status" value="1"/>
</dbReference>
<proteinExistence type="predicted"/>
<protein>
    <recommendedName>
        <fullName evidence="12">E3 ubiquitin-protein ligase SHPRH</fullName>
    </recommendedName>
</protein>
<dbReference type="InterPro" id="IPR019786">
    <property type="entry name" value="Zinc_finger_PHD-type_CS"/>
</dbReference>
<dbReference type="PROSITE" id="PS00518">
    <property type="entry name" value="ZF_RING_1"/>
    <property type="match status" value="1"/>
</dbReference>
<dbReference type="InterPro" id="IPR011011">
    <property type="entry name" value="Znf_FYVE_PHD"/>
</dbReference>
<feature type="region of interest" description="Disordered" evidence="6">
    <location>
        <begin position="207"/>
        <end position="257"/>
    </location>
</feature>
<dbReference type="InterPro" id="IPR001841">
    <property type="entry name" value="Znf_RING"/>
</dbReference>
<dbReference type="CDD" id="cd16569">
    <property type="entry name" value="RING-HC_SHPRH-like"/>
    <property type="match status" value="1"/>
</dbReference>
<reference evidence="10 11" key="1">
    <citation type="submission" date="2022-12" db="EMBL/GenBank/DDBJ databases">
        <title>Chromosome-level genome of Tegillarca granosa.</title>
        <authorList>
            <person name="Kim J."/>
        </authorList>
    </citation>
    <scope>NUCLEOTIDE SEQUENCE [LARGE SCALE GENOMIC DNA]</scope>
    <source>
        <strain evidence="10">Teg-2019</strain>
        <tissue evidence="10">Adductor muscle</tissue>
    </source>
</reference>
<dbReference type="InterPro" id="IPR000330">
    <property type="entry name" value="SNF2_N"/>
</dbReference>
<accession>A0ABQ9FBN7</accession>
<dbReference type="Gene3D" id="3.40.50.300">
    <property type="entry name" value="P-loop containing nucleotide triphosphate hydrolases"/>
    <property type="match status" value="1"/>
</dbReference>
<dbReference type="InterPro" id="IPR001965">
    <property type="entry name" value="Znf_PHD"/>
</dbReference>
<keyword evidence="7" id="KW-0472">Membrane</keyword>
<evidence type="ECO:0000256" key="4">
    <source>
        <dbReference type="ARBA" id="ARBA00022833"/>
    </source>
</evidence>
<keyword evidence="11" id="KW-1185">Reference proteome</keyword>
<dbReference type="Pfam" id="PF00271">
    <property type="entry name" value="Helicase_C"/>
    <property type="match status" value="1"/>
</dbReference>
<organism evidence="10 11">
    <name type="scientific">Tegillarca granosa</name>
    <name type="common">Malaysian cockle</name>
    <name type="synonym">Anadara granosa</name>
    <dbReference type="NCBI Taxonomy" id="220873"/>
    <lineage>
        <taxon>Eukaryota</taxon>
        <taxon>Metazoa</taxon>
        <taxon>Spiralia</taxon>
        <taxon>Lophotrochozoa</taxon>
        <taxon>Mollusca</taxon>
        <taxon>Bivalvia</taxon>
        <taxon>Autobranchia</taxon>
        <taxon>Pteriomorphia</taxon>
        <taxon>Arcoida</taxon>
        <taxon>Arcoidea</taxon>
        <taxon>Arcidae</taxon>
        <taxon>Tegillarca</taxon>
    </lineage>
</organism>
<dbReference type="CDD" id="cd18793">
    <property type="entry name" value="SF2_C_SNF"/>
    <property type="match status" value="1"/>
</dbReference>
<dbReference type="PANTHER" id="PTHR45865:SF1">
    <property type="entry name" value="E3 UBIQUITIN-PROTEIN LIGASE SHPRH"/>
    <property type="match status" value="1"/>
</dbReference>
<evidence type="ECO:0000256" key="7">
    <source>
        <dbReference type="SAM" id="Phobius"/>
    </source>
</evidence>
<dbReference type="Gene3D" id="3.30.40.10">
    <property type="entry name" value="Zinc/RING finger domain, C3HC4 (zinc finger)"/>
    <property type="match status" value="2"/>
</dbReference>
<dbReference type="InterPro" id="IPR027417">
    <property type="entry name" value="P-loop_NTPase"/>
</dbReference>
<feature type="transmembrane region" description="Helical" evidence="7">
    <location>
        <begin position="1249"/>
        <end position="1272"/>
    </location>
</feature>
<name>A0ABQ9FBN7_TEGGR</name>
<dbReference type="PROSITE" id="PS51194">
    <property type="entry name" value="HELICASE_CTER"/>
    <property type="match status" value="1"/>
</dbReference>
<dbReference type="PROSITE" id="PS01359">
    <property type="entry name" value="ZF_PHD_1"/>
    <property type="match status" value="1"/>
</dbReference>
<evidence type="ECO:0000256" key="1">
    <source>
        <dbReference type="ARBA" id="ARBA00022723"/>
    </source>
</evidence>
<evidence type="ECO:0000313" key="11">
    <source>
        <dbReference type="Proteomes" id="UP001217089"/>
    </source>
</evidence>
<dbReference type="InterPro" id="IPR049730">
    <property type="entry name" value="SNF2/RAD54-like_C"/>
</dbReference>
<dbReference type="SUPFAM" id="SSF57850">
    <property type="entry name" value="RING/U-box"/>
    <property type="match status" value="1"/>
</dbReference>
<keyword evidence="3" id="KW-0378">Hydrolase</keyword>
<dbReference type="InterPro" id="IPR052583">
    <property type="entry name" value="ATP-helicase/E3_Ub-Ligase"/>
</dbReference>
<dbReference type="SMART" id="SM00184">
    <property type="entry name" value="RING"/>
    <property type="match status" value="1"/>
</dbReference>
<evidence type="ECO:0008006" key="12">
    <source>
        <dbReference type="Google" id="ProtNLM"/>
    </source>
</evidence>
<sequence length="1313" mass="150813">MCVKSPTGGHSFTRKITIIVRTRDVEMIKDHDYTSKQDPAAKCLMNGEFDTLSTSEYMNCDKETVLDKLKDGLSDTDVFSSSDTVIENGTDYSKENKTVATDVKSADCCEEIEQINKESLKSSDTSNLSVDSLELDQEESQICAETNQSAFQDSVEMDQPSSQNCVEINQSDSQISLLNSCNDFEDNEENVNEEKLESSIIENHEIIDNNTKKTSRKRSKRKKWTNKKPLHRQRLKSEKSETDKQVTPKPKTKNPSRFVELVDESNFTPKNMFDVRDDVKPKEFFECICGQTEDSPRRRKKSRHNVQCVKCGLYQHAECVNYDLNDPYRGEFKCPHCHVSSPPVVSGATLIISPSSICHQWVDEILKHIKKESLKVFVYTGVNKQGFIQPMTLAQQDIVLTTYETLRKEIDYVDLPHSNSEGGRKFRYAKRFMAIPSPIVAVEWWRICLDEAQMVECTTTKTAAMALRLTAVNRWCVTGTPIQKSIEDLYGLLLFLGVDPYWVQYWWHRLLYEPLCYGIFQPMYDAVTNVLWRTSKKDVIDQINLPDQTEHLHWLTFSPVEDHFYRRQYFNSVNDAMKRLSKWTDGSTKLSSLDKHTMSQLLYPLLRLRQACCHPQAVRGEFIPIQKTTMTMEELLESLTKKARVECEEAHRQLVGALNGLAAINIIKEQYPEAVENYRDVLRSVEEHKNKLRTDELQQLHAMYNLQEILNLKPKGIHPTLRDSELAKQCNELKDKYMSKSAAKVASAQEQLLPVQKNIRDLEQEFSGVSDWWLEALQKITGRGIDESLIEHVKDELAKECSHPSISLGNAFHSVDGFELAIFQRSEALQSAHEKLTREIRQLSYKHLSEENIKLTVDCCLRPFEKIQNSCSFCHADKLFTEYESKLFSFEEKGVMPSEDGDVAQIGTKRQGTWADSELEISLKAILGFCKLHRVGKDLVQNGGIHIRMLETLKKEFRLLRNVWMYLREEVSAVDELDMAKTRLRVRLPEEPIPEEKQRNILEPIEVDHHKMSLISDKTVGKNELRKKLGQLLYLKNLAKTQGENDDKTLSQECPICQREMGAEWSVLHCGHCYCLDCIRVMVEQFSFGGHNPVVKCAVCRQRTHRSDISFVSTKKSVDPDNGDDIRVKGSHSTKVEGIVRCLLKIKRDDPKAKTLVFSSWTDVLNVISKALEDNDITYRALYAGGKFQRHLSAFKEESDITVLLLPIHSGANGLNLIEATYVLMVEPVLNPAQELQAIGRVHRIGQTWYFRVGFVYTCTLLFVWNFVVFLLKNKVTISAVRVKTNCIFEISCARYNRTKDVFYVEVDRRLTI</sequence>
<dbReference type="InterPro" id="IPR017907">
    <property type="entry name" value="Znf_RING_CS"/>
</dbReference>
<gene>
    <name evidence="10" type="ORF">KUTeg_006903</name>
</gene>
<dbReference type="SUPFAM" id="SSF52540">
    <property type="entry name" value="P-loop containing nucleoside triphosphate hydrolases"/>
    <property type="match status" value="2"/>
</dbReference>
<dbReference type="Pfam" id="PF00176">
    <property type="entry name" value="SNF2-rel_dom"/>
    <property type="match status" value="1"/>
</dbReference>
<evidence type="ECO:0000259" key="8">
    <source>
        <dbReference type="PROSITE" id="PS50089"/>
    </source>
</evidence>
<dbReference type="InterPro" id="IPR048686">
    <property type="entry name" value="SHPRH_helical_1st"/>
</dbReference>
<dbReference type="SUPFAM" id="SSF57903">
    <property type="entry name" value="FYVE/PHD zinc finger"/>
    <property type="match status" value="1"/>
</dbReference>
<dbReference type="InterPro" id="IPR013083">
    <property type="entry name" value="Znf_RING/FYVE/PHD"/>
</dbReference>
<dbReference type="SMART" id="SM00490">
    <property type="entry name" value="HELICc"/>
    <property type="match status" value="1"/>
</dbReference>
<feature type="domain" description="Helicase C-terminal" evidence="9">
    <location>
        <begin position="1138"/>
        <end position="1289"/>
    </location>
</feature>
<evidence type="ECO:0000256" key="5">
    <source>
        <dbReference type="PROSITE-ProRule" id="PRU00175"/>
    </source>
</evidence>
<feature type="compositionally biased region" description="Basic residues" evidence="6">
    <location>
        <begin position="213"/>
        <end position="234"/>
    </location>
</feature>
<dbReference type="InterPro" id="IPR048695">
    <property type="entry name" value="SHPRH_helical_2nd"/>
</dbReference>
<evidence type="ECO:0000313" key="10">
    <source>
        <dbReference type="EMBL" id="KAJ8314753.1"/>
    </source>
</evidence>
<dbReference type="CDD" id="cd18070">
    <property type="entry name" value="DEXQc_SHPRH"/>
    <property type="match status" value="1"/>
</dbReference>
<dbReference type="Pfam" id="PF21325">
    <property type="entry name" value="SHPRH_helical-1st"/>
    <property type="match status" value="1"/>
</dbReference>
<dbReference type="Pfam" id="PF21324">
    <property type="entry name" value="SHPRH_helical-2nd"/>
    <property type="match status" value="1"/>
</dbReference>
<dbReference type="SMART" id="SM00487">
    <property type="entry name" value="DEXDc"/>
    <property type="match status" value="1"/>
</dbReference>
<dbReference type="PROSITE" id="PS50089">
    <property type="entry name" value="ZF_RING_2"/>
    <property type="match status" value="1"/>
</dbReference>
<evidence type="ECO:0000256" key="3">
    <source>
        <dbReference type="ARBA" id="ARBA00022801"/>
    </source>
</evidence>
<evidence type="ECO:0000256" key="6">
    <source>
        <dbReference type="SAM" id="MobiDB-lite"/>
    </source>
</evidence>
<dbReference type="EMBL" id="JARBDR010000337">
    <property type="protein sequence ID" value="KAJ8314753.1"/>
    <property type="molecule type" value="Genomic_DNA"/>
</dbReference>
<keyword evidence="7" id="KW-1133">Transmembrane helix</keyword>
<dbReference type="InterPro" id="IPR014001">
    <property type="entry name" value="Helicase_ATP-bd"/>
</dbReference>
<evidence type="ECO:0000259" key="9">
    <source>
        <dbReference type="PROSITE" id="PS51194"/>
    </source>
</evidence>
<feature type="compositionally biased region" description="Basic and acidic residues" evidence="6">
    <location>
        <begin position="235"/>
        <end position="246"/>
    </location>
</feature>
<dbReference type="CDD" id="cd15547">
    <property type="entry name" value="PHD_SHPRH"/>
    <property type="match status" value="1"/>
</dbReference>
<keyword evidence="4" id="KW-0862">Zinc</keyword>
<keyword evidence="7" id="KW-0812">Transmembrane</keyword>
<comment type="caution">
    <text evidence="10">The sequence shown here is derived from an EMBL/GenBank/DDBJ whole genome shotgun (WGS) entry which is preliminary data.</text>
</comment>
<evidence type="ECO:0000256" key="2">
    <source>
        <dbReference type="ARBA" id="ARBA00022771"/>
    </source>
</evidence>
<dbReference type="SMART" id="SM00249">
    <property type="entry name" value="PHD"/>
    <property type="match status" value="1"/>
</dbReference>
<dbReference type="InterPro" id="IPR001650">
    <property type="entry name" value="Helicase_C-like"/>
</dbReference>